<gene>
    <name evidence="8" type="ORF">DJ018_18555</name>
</gene>
<dbReference type="Pfam" id="PF03349">
    <property type="entry name" value="Toluene_X"/>
    <property type="match status" value="1"/>
</dbReference>
<evidence type="ECO:0000313" key="8">
    <source>
        <dbReference type="EMBL" id="RAK50745.1"/>
    </source>
</evidence>
<keyword evidence="7" id="KW-0998">Cell outer membrane</keyword>
<dbReference type="EMBL" id="QFYR01000006">
    <property type="protein sequence ID" value="RAK50745.1"/>
    <property type="molecule type" value="Genomic_DNA"/>
</dbReference>
<dbReference type="GO" id="GO:0009279">
    <property type="term" value="C:cell outer membrane"/>
    <property type="evidence" value="ECO:0007669"/>
    <property type="project" value="UniProtKB-SubCell"/>
</dbReference>
<dbReference type="PANTHER" id="PTHR35093">
    <property type="entry name" value="OUTER MEMBRANE PROTEIN NMB0088-RELATED"/>
    <property type="match status" value="1"/>
</dbReference>
<sequence length="423" mass="44477">MLGGAAVALAQPALANGFAVPVISVEGAGRANAGEAARMGVGALWSNPAAIARESGGVSLGAHYQSLSTEFTDQGSTVVRPIPPSGLTTPVGGRSRVSDAAGDYVGFFGAAATRINDRFAVGLSVTRPFHIETDFGSDAWTRYDTISNKIDAIDVQVTGAVQVNPWLDVGVGVSAQRVDAFLDSAYPNLDPSAPDGHSHLNAKDWAYGWTVGAQSHVNEVTFGVSYRSAIEHEMDGDLRVSGLLGPLESANFQAPSVTSFTLPWNLTAAARWQATPQLTLSTQLVRTGWSKYDAIHVAFAGQVAEIEQNFRDTTSISFGADYTLDDVWTVRAGVGFEPTPTRNTLRESGVFDADRRVVAVGASGVLTSVLTVHGALTYTDFASAPIVDLNGFYQGTPASTVSPAFGEFDGHGLAASVGMDWRF</sequence>
<evidence type="ECO:0000313" key="9">
    <source>
        <dbReference type="Proteomes" id="UP000249725"/>
    </source>
</evidence>
<keyword evidence="9" id="KW-1185">Reference proteome</keyword>
<evidence type="ECO:0000256" key="6">
    <source>
        <dbReference type="ARBA" id="ARBA00023136"/>
    </source>
</evidence>
<organism evidence="8 9">
    <name type="scientific">Phenylobacterium deserti</name>
    <dbReference type="NCBI Taxonomy" id="1914756"/>
    <lineage>
        <taxon>Bacteria</taxon>
        <taxon>Pseudomonadati</taxon>
        <taxon>Pseudomonadota</taxon>
        <taxon>Alphaproteobacteria</taxon>
        <taxon>Caulobacterales</taxon>
        <taxon>Caulobacteraceae</taxon>
        <taxon>Phenylobacterium</taxon>
    </lineage>
</organism>
<dbReference type="AlphaFoldDB" id="A0A328A8F3"/>
<comment type="caution">
    <text evidence="8">The sequence shown here is derived from an EMBL/GenBank/DDBJ whole genome shotgun (WGS) entry which is preliminary data.</text>
</comment>
<keyword evidence="6" id="KW-0472">Membrane</keyword>
<dbReference type="PANTHER" id="PTHR35093:SF8">
    <property type="entry name" value="OUTER MEMBRANE PROTEIN NMB0088-RELATED"/>
    <property type="match status" value="1"/>
</dbReference>
<dbReference type="Proteomes" id="UP000249725">
    <property type="component" value="Unassembled WGS sequence"/>
</dbReference>
<keyword evidence="5" id="KW-0732">Signal</keyword>
<evidence type="ECO:0000256" key="3">
    <source>
        <dbReference type="ARBA" id="ARBA00022452"/>
    </source>
</evidence>
<evidence type="ECO:0000256" key="7">
    <source>
        <dbReference type="ARBA" id="ARBA00023237"/>
    </source>
</evidence>
<evidence type="ECO:0000256" key="4">
    <source>
        <dbReference type="ARBA" id="ARBA00022692"/>
    </source>
</evidence>
<protein>
    <submittedName>
        <fullName evidence="8">Long-chain fatty acid transporter</fullName>
    </submittedName>
</protein>
<dbReference type="GO" id="GO:0015483">
    <property type="term" value="F:long-chain fatty acid transporting porin activity"/>
    <property type="evidence" value="ECO:0007669"/>
    <property type="project" value="TreeGrafter"/>
</dbReference>
<proteinExistence type="inferred from homology"/>
<dbReference type="SUPFAM" id="SSF56935">
    <property type="entry name" value="Porins"/>
    <property type="match status" value="1"/>
</dbReference>
<reference evidence="9" key="1">
    <citation type="submission" date="2018-05" db="EMBL/GenBank/DDBJ databases">
        <authorList>
            <person name="Li X."/>
        </authorList>
    </citation>
    <scope>NUCLEOTIDE SEQUENCE [LARGE SCALE GENOMIC DNA]</scope>
    <source>
        <strain evidence="9">YIM 73061</strain>
    </source>
</reference>
<comment type="similarity">
    <text evidence="2">Belongs to the OmpP1/FadL family.</text>
</comment>
<evidence type="ECO:0000256" key="5">
    <source>
        <dbReference type="ARBA" id="ARBA00022729"/>
    </source>
</evidence>
<keyword evidence="4" id="KW-0812">Transmembrane</keyword>
<evidence type="ECO:0000256" key="2">
    <source>
        <dbReference type="ARBA" id="ARBA00008163"/>
    </source>
</evidence>
<dbReference type="InterPro" id="IPR005017">
    <property type="entry name" value="OMPP1/FadL/TodX"/>
</dbReference>
<accession>A0A328A8F3</accession>
<name>A0A328A8F3_9CAUL</name>
<keyword evidence="3" id="KW-1134">Transmembrane beta strand</keyword>
<comment type="subcellular location">
    <subcellularLocation>
        <location evidence="1">Cell outer membrane</location>
        <topology evidence="1">Multi-pass membrane protein</topology>
    </subcellularLocation>
</comment>
<evidence type="ECO:0000256" key="1">
    <source>
        <dbReference type="ARBA" id="ARBA00004571"/>
    </source>
</evidence>
<dbReference type="Gene3D" id="2.40.160.60">
    <property type="entry name" value="Outer membrane protein transport protein (OMPP1/FadL/TodX)"/>
    <property type="match status" value="1"/>
</dbReference>